<dbReference type="EMBL" id="UYRR01033383">
    <property type="protein sequence ID" value="VDK58632.1"/>
    <property type="molecule type" value="Genomic_DNA"/>
</dbReference>
<evidence type="ECO:0000256" key="1">
    <source>
        <dbReference type="ARBA" id="ARBA00022723"/>
    </source>
</evidence>
<keyword evidence="2" id="KW-0677">Repeat</keyword>
<evidence type="ECO:0000256" key="4">
    <source>
        <dbReference type="ARBA" id="ARBA00022833"/>
    </source>
</evidence>
<dbReference type="InterPro" id="IPR000571">
    <property type="entry name" value="Znf_CCCH"/>
</dbReference>
<feature type="domain" description="C3H1-type" evidence="10">
    <location>
        <begin position="12"/>
        <end position="40"/>
    </location>
</feature>
<feature type="region of interest" description="Disordered" evidence="8">
    <location>
        <begin position="185"/>
        <end position="268"/>
    </location>
</feature>
<dbReference type="PANTHER" id="PTHR12620">
    <property type="entry name" value="U2 SNRNP AUXILIARY FACTOR, SMALL SUBUNIT"/>
    <property type="match status" value="1"/>
</dbReference>
<dbReference type="GO" id="GO:0000398">
    <property type="term" value="P:mRNA splicing, via spliceosome"/>
    <property type="evidence" value="ECO:0007669"/>
    <property type="project" value="InterPro"/>
</dbReference>
<dbReference type="InterPro" id="IPR003954">
    <property type="entry name" value="RRM_euk-type"/>
</dbReference>
<dbReference type="GO" id="GO:0003723">
    <property type="term" value="F:RNA binding"/>
    <property type="evidence" value="ECO:0007669"/>
    <property type="project" value="UniProtKB-UniRule"/>
</dbReference>
<keyword evidence="5 6" id="KW-0694">RNA-binding</keyword>
<dbReference type="InterPro" id="IPR000504">
    <property type="entry name" value="RRM_dom"/>
</dbReference>
<name>A0A0M3K8R2_ANISI</name>
<dbReference type="OrthoDB" id="423462at2759"/>
<dbReference type="Gene3D" id="3.30.70.330">
    <property type="match status" value="1"/>
</dbReference>
<dbReference type="PROSITE" id="PS50103">
    <property type="entry name" value="ZF_C3H1"/>
    <property type="match status" value="2"/>
</dbReference>
<protein>
    <submittedName>
        <fullName evidence="13">Splicing factor U2af 38 kDa subunit (inferred by orthology to a D. melanogaster protein)</fullName>
    </submittedName>
</protein>
<feature type="zinc finger region" description="C3H1-type" evidence="7">
    <location>
        <begin position="12"/>
        <end position="40"/>
    </location>
</feature>
<evidence type="ECO:0000256" key="2">
    <source>
        <dbReference type="ARBA" id="ARBA00022737"/>
    </source>
</evidence>
<sequence>MFVLINTNRILIPARVKCSFYFKIGACRHGNKCSRLHIRPKYSQTILLNNFYKGSTSSSTDKSKEELQREFDEFYREVYMEIDGQYGRIDEMNVCENVGEHMLGNVYIKFRYKWSALRAVRSLNNRWFNGYPIDCELSPVVDFRDACCRQYEMGECNRGGFCNFMHLKKISWGLKRKLIQKCHKQRRRYSKKFKRSNSDSNSSSSSSDYFSDNDSLPKKYQPSISSEESSWSIDEVHSLKEDQSSTTPLAFRSDRYPSDLSDQSSFETDSDLEAHKQLIRRQKWEELRDKLHIDEKWDEDREQSFIFSLL</sequence>
<evidence type="ECO:0000259" key="9">
    <source>
        <dbReference type="PROSITE" id="PS50102"/>
    </source>
</evidence>
<dbReference type="AlphaFoldDB" id="A0A0M3K8R2"/>
<evidence type="ECO:0000313" key="12">
    <source>
        <dbReference type="Proteomes" id="UP000267096"/>
    </source>
</evidence>
<dbReference type="Pfam" id="PF00642">
    <property type="entry name" value="zf-CCCH"/>
    <property type="match status" value="2"/>
</dbReference>
<dbReference type="SUPFAM" id="SSF54928">
    <property type="entry name" value="RNA-binding domain, RBD"/>
    <property type="match status" value="1"/>
</dbReference>
<feature type="compositionally biased region" description="Low complexity" evidence="8">
    <location>
        <begin position="198"/>
        <end position="214"/>
    </location>
</feature>
<reference evidence="13" key="1">
    <citation type="submission" date="2017-02" db="UniProtKB">
        <authorList>
            <consortium name="WormBaseParasite"/>
        </authorList>
    </citation>
    <scope>IDENTIFICATION</scope>
</reference>
<dbReference type="SMART" id="SM00361">
    <property type="entry name" value="RRM_1"/>
    <property type="match status" value="1"/>
</dbReference>
<keyword evidence="12" id="KW-1185">Reference proteome</keyword>
<dbReference type="InterPro" id="IPR012677">
    <property type="entry name" value="Nucleotide-bd_a/b_plait_sf"/>
</dbReference>
<proteinExistence type="predicted"/>
<evidence type="ECO:0000313" key="11">
    <source>
        <dbReference type="EMBL" id="VDK58632.1"/>
    </source>
</evidence>
<keyword evidence="1 7" id="KW-0479">Metal-binding</keyword>
<feature type="zinc finger region" description="C3H1-type" evidence="7">
    <location>
        <begin position="142"/>
        <end position="169"/>
    </location>
</feature>
<evidence type="ECO:0000256" key="5">
    <source>
        <dbReference type="ARBA" id="ARBA00022884"/>
    </source>
</evidence>
<feature type="domain" description="RRM" evidence="9">
    <location>
        <begin position="44"/>
        <end position="140"/>
    </location>
</feature>
<keyword evidence="3 7" id="KW-0863">Zinc-finger</keyword>
<dbReference type="WBParaSite" id="ASIM_0001735301-mRNA-1">
    <property type="protein sequence ID" value="ASIM_0001735301-mRNA-1"/>
    <property type="gene ID" value="ASIM_0001735301"/>
</dbReference>
<feature type="compositionally biased region" description="Basic and acidic residues" evidence="8">
    <location>
        <begin position="234"/>
        <end position="243"/>
    </location>
</feature>
<dbReference type="SMART" id="SM00356">
    <property type="entry name" value="ZnF_C3H1"/>
    <property type="match status" value="2"/>
</dbReference>
<dbReference type="InterPro" id="IPR035979">
    <property type="entry name" value="RBD_domain_sf"/>
</dbReference>
<keyword evidence="4 7" id="KW-0862">Zinc</keyword>
<feature type="compositionally biased region" description="Low complexity" evidence="8">
    <location>
        <begin position="223"/>
        <end position="233"/>
    </location>
</feature>
<dbReference type="GO" id="GO:0008270">
    <property type="term" value="F:zinc ion binding"/>
    <property type="evidence" value="ECO:0007669"/>
    <property type="project" value="UniProtKB-KW"/>
</dbReference>
<evidence type="ECO:0000256" key="6">
    <source>
        <dbReference type="PROSITE-ProRule" id="PRU00176"/>
    </source>
</evidence>
<evidence type="ECO:0000256" key="7">
    <source>
        <dbReference type="PROSITE-ProRule" id="PRU00723"/>
    </source>
</evidence>
<gene>
    <name evidence="11" type="ORF">ASIM_LOCUS16760</name>
</gene>
<dbReference type="PRINTS" id="PR01848">
    <property type="entry name" value="U2AUXFACTOR"/>
</dbReference>
<dbReference type="Proteomes" id="UP000267096">
    <property type="component" value="Unassembled WGS sequence"/>
</dbReference>
<dbReference type="GO" id="GO:0089701">
    <property type="term" value="C:U2AF complex"/>
    <property type="evidence" value="ECO:0007669"/>
    <property type="project" value="InterPro"/>
</dbReference>
<evidence type="ECO:0000256" key="3">
    <source>
        <dbReference type="ARBA" id="ARBA00022771"/>
    </source>
</evidence>
<dbReference type="PROSITE" id="PS50102">
    <property type="entry name" value="RRM"/>
    <property type="match status" value="1"/>
</dbReference>
<dbReference type="InterPro" id="IPR009145">
    <property type="entry name" value="U2AF_small"/>
</dbReference>
<feature type="compositionally biased region" description="Basic residues" evidence="8">
    <location>
        <begin position="185"/>
        <end position="195"/>
    </location>
</feature>
<evidence type="ECO:0000259" key="10">
    <source>
        <dbReference type="PROSITE" id="PS50103"/>
    </source>
</evidence>
<evidence type="ECO:0000256" key="8">
    <source>
        <dbReference type="SAM" id="MobiDB-lite"/>
    </source>
</evidence>
<organism evidence="13">
    <name type="scientific">Anisakis simplex</name>
    <name type="common">Herring worm</name>
    <dbReference type="NCBI Taxonomy" id="6269"/>
    <lineage>
        <taxon>Eukaryota</taxon>
        <taxon>Metazoa</taxon>
        <taxon>Ecdysozoa</taxon>
        <taxon>Nematoda</taxon>
        <taxon>Chromadorea</taxon>
        <taxon>Rhabditida</taxon>
        <taxon>Spirurina</taxon>
        <taxon>Ascaridomorpha</taxon>
        <taxon>Ascaridoidea</taxon>
        <taxon>Anisakidae</taxon>
        <taxon>Anisakis</taxon>
        <taxon>Anisakis simplex complex</taxon>
    </lineage>
</organism>
<evidence type="ECO:0000313" key="13">
    <source>
        <dbReference type="WBParaSite" id="ASIM_0001735301-mRNA-1"/>
    </source>
</evidence>
<reference evidence="11 12" key="2">
    <citation type="submission" date="2018-11" db="EMBL/GenBank/DDBJ databases">
        <authorList>
            <consortium name="Pathogen Informatics"/>
        </authorList>
    </citation>
    <scope>NUCLEOTIDE SEQUENCE [LARGE SCALE GENOMIC DNA]</scope>
</reference>
<accession>A0A0M3K8R2</accession>
<feature type="domain" description="C3H1-type" evidence="10">
    <location>
        <begin position="142"/>
        <end position="169"/>
    </location>
</feature>